<evidence type="ECO:0000256" key="2">
    <source>
        <dbReference type="ARBA" id="ARBA00022729"/>
    </source>
</evidence>
<keyword evidence="6" id="KW-1185">Reference proteome</keyword>
<dbReference type="InterPro" id="IPR018976">
    <property type="entry name" value="Imelysin-like"/>
</dbReference>
<evidence type="ECO:0000313" key="6">
    <source>
        <dbReference type="Proteomes" id="UP000246077"/>
    </source>
</evidence>
<comment type="subcellular location">
    <subcellularLocation>
        <location evidence="1">Cell envelope</location>
    </subcellularLocation>
</comment>
<evidence type="ECO:0000256" key="3">
    <source>
        <dbReference type="SAM" id="SignalP"/>
    </source>
</evidence>
<feature type="chain" id="PRO_5016327222" evidence="3">
    <location>
        <begin position="30"/>
        <end position="428"/>
    </location>
</feature>
<keyword evidence="2 3" id="KW-0732">Signal</keyword>
<protein>
    <submittedName>
        <fullName evidence="5">Peptidase</fullName>
    </submittedName>
</protein>
<proteinExistence type="predicted"/>
<dbReference type="CDD" id="cd14657">
    <property type="entry name" value="Imelysin_IrpA-like"/>
    <property type="match status" value="1"/>
</dbReference>
<dbReference type="Pfam" id="PF09375">
    <property type="entry name" value="Peptidase_M75"/>
    <property type="match status" value="1"/>
</dbReference>
<feature type="signal peptide" evidence="3">
    <location>
        <begin position="1"/>
        <end position="29"/>
    </location>
</feature>
<sequence length="428" mass="45438">MEVGMISKTWAMLAAVGALTLGAMGTAAAATDKAAVLKTYGDIAQAVFEDSVTTAKALKAAVDKLVAEPSPANLLAARTAWAAARVPYMQSEAYRFGNAIVDDWEGKVNSWPLDEGLIDYVAPSYGTQSDENDYYTANIIANKDLKACDDTDASTITEDLLQNLQGAGEVDANVATGYHAIEFLLWGQDLNGTGPGAGNRPWTDYAKGDACTNGNCDRRGAYLTVATKLLVDDLEWMAKQWQPEGQARKELAAKGPDGGIGTILTGLGSLSYGELGGERTKLGLILHDPEEEHDCFSDNTHNSHYFDVLGIINVYNARYTRVDGKVVTGPALADLVREADAKLAAEVDAKLLATNAAATAIKLKAEGGEHYDQLIGAGNAEGNGLVQKLVDTLTDQTKSFERIITALKLTPIQFEGSDSLDNPSAVAK</sequence>
<dbReference type="OrthoDB" id="9764688at2"/>
<name>A0A317DTG8_9PROT</name>
<evidence type="ECO:0000256" key="1">
    <source>
        <dbReference type="ARBA" id="ARBA00004196"/>
    </source>
</evidence>
<dbReference type="AlphaFoldDB" id="A0A317DTG8"/>
<feature type="domain" description="Imelysin-like" evidence="4">
    <location>
        <begin position="44"/>
        <end position="399"/>
    </location>
</feature>
<accession>A0A317DTG8</accession>
<comment type="caution">
    <text evidence="5">The sequence shown here is derived from an EMBL/GenBank/DDBJ whole genome shotgun (WGS) entry which is preliminary data.</text>
</comment>
<dbReference type="InterPro" id="IPR038352">
    <property type="entry name" value="Imelysin_sf"/>
</dbReference>
<dbReference type="Gene3D" id="1.20.1420.20">
    <property type="entry name" value="M75 peptidase, HXXE motif"/>
    <property type="match status" value="1"/>
</dbReference>
<evidence type="ECO:0000313" key="5">
    <source>
        <dbReference type="EMBL" id="PWR17969.1"/>
    </source>
</evidence>
<dbReference type="Proteomes" id="UP000246077">
    <property type="component" value="Unassembled WGS sequence"/>
</dbReference>
<evidence type="ECO:0000259" key="4">
    <source>
        <dbReference type="Pfam" id="PF09375"/>
    </source>
</evidence>
<dbReference type="GO" id="GO:0030313">
    <property type="term" value="C:cell envelope"/>
    <property type="evidence" value="ECO:0007669"/>
    <property type="project" value="UniProtKB-SubCell"/>
</dbReference>
<organism evidence="5 6">
    <name type="scientific">Zavarzinia compransoris</name>
    <dbReference type="NCBI Taxonomy" id="1264899"/>
    <lineage>
        <taxon>Bacteria</taxon>
        <taxon>Pseudomonadati</taxon>
        <taxon>Pseudomonadota</taxon>
        <taxon>Alphaproteobacteria</taxon>
        <taxon>Rhodospirillales</taxon>
        <taxon>Zavarziniaceae</taxon>
        <taxon>Zavarzinia</taxon>
    </lineage>
</organism>
<dbReference type="EMBL" id="QGLF01000007">
    <property type="protein sequence ID" value="PWR17969.1"/>
    <property type="molecule type" value="Genomic_DNA"/>
</dbReference>
<gene>
    <name evidence="5" type="ORF">DKG75_20730</name>
</gene>
<reference evidence="6" key="1">
    <citation type="submission" date="2018-05" db="EMBL/GenBank/DDBJ databases">
        <title>Zavarzinia sp. HR-AS.</title>
        <authorList>
            <person name="Lee Y."/>
            <person name="Jeon C.O."/>
        </authorList>
    </citation>
    <scope>NUCLEOTIDE SEQUENCE [LARGE SCALE GENOMIC DNA]</scope>
    <source>
        <strain evidence="6">DSM 1231</strain>
    </source>
</reference>